<evidence type="ECO:0000313" key="2">
    <source>
        <dbReference type="Proteomes" id="UP001432039"/>
    </source>
</evidence>
<accession>A0ABZ1TEE2</accession>
<sequence length="123" mass="12962">MSACTACGADAVVQWRRLPTKDDLLMAARFEATRRAVRMAAAARLEETVAEEPPQLGGEVTVPVYACVEHALSPEAAGYVHQAACTGPGKGGSCSCPVAEPEFPFVPVEDPRGPAKKRLPAGW</sequence>
<proteinExistence type="predicted"/>
<dbReference type="Proteomes" id="UP001432039">
    <property type="component" value="Chromosome"/>
</dbReference>
<protein>
    <submittedName>
        <fullName evidence="1">Uncharacterized protein</fullName>
    </submittedName>
</protein>
<evidence type="ECO:0000313" key="1">
    <source>
        <dbReference type="EMBL" id="WUQ14162.1"/>
    </source>
</evidence>
<gene>
    <name evidence="1" type="ORF">OG517_23550</name>
</gene>
<dbReference type="RefSeq" id="WP_328962979.1">
    <property type="nucleotide sequence ID" value="NZ_CP108090.1"/>
</dbReference>
<dbReference type="EMBL" id="CP108090">
    <property type="protein sequence ID" value="WUQ14162.1"/>
    <property type="molecule type" value="Genomic_DNA"/>
</dbReference>
<keyword evidence="2" id="KW-1185">Reference proteome</keyword>
<name>A0ABZ1TEE2_STRVG</name>
<reference evidence="1" key="1">
    <citation type="submission" date="2022-10" db="EMBL/GenBank/DDBJ databases">
        <title>The complete genomes of actinobacterial strains from the NBC collection.</title>
        <authorList>
            <person name="Joergensen T.S."/>
            <person name="Alvarez Arevalo M."/>
            <person name="Sterndorff E.B."/>
            <person name="Faurdal D."/>
            <person name="Vuksanovic O."/>
            <person name="Mourched A.-S."/>
            <person name="Charusanti P."/>
            <person name="Shaw S."/>
            <person name="Blin K."/>
            <person name="Weber T."/>
        </authorList>
    </citation>
    <scope>NUCLEOTIDE SEQUENCE</scope>
    <source>
        <strain evidence="1">NBC_00248</strain>
    </source>
</reference>
<organism evidence="1 2">
    <name type="scientific">Streptomyces virginiae</name>
    <name type="common">Streptomyces cinnamonensis</name>
    <dbReference type="NCBI Taxonomy" id="1961"/>
    <lineage>
        <taxon>Bacteria</taxon>
        <taxon>Bacillati</taxon>
        <taxon>Actinomycetota</taxon>
        <taxon>Actinomycetes</taxon>
        <taxon>Kitasatosporales</taxon>
        <taxon>Streptomycetaceae</taxon>
        <taxon>Streptomyces</taxon>
    </lineage>
</organism>